<comment type="catalytic activity">
    <reaction evidence="1">
        <text>4-amino-5-hydroxymethyl-2-methylpyrimidine + ATP = 4-amino-2-methyl-5-(phosphooxymethyl)pyrimidine + ADP + H(+)</text>
        <dbReference type="Rhea" id="RHEA:23096"/>
        <dbReference type="ChEBI" id="CHEBI:15378"/>
        <dbReference type="ChEBI" id="CHEBI:16892"/>
        <dbReference type="ChEBI" id="CHEBI:30616"/>
        <dbReference type="ChEBI" id="CHEBI:58354"/>
        <dbReference type="ChEBI" id="CHEBI:456216"/>
        <dbReference type="EC" id="2.7.1.49"/>
    </reaction>
</comment>
<dbReference type="GO" id="GO:0008972">
    <property type="term" value="F:phosphomethylpyrimidine kinase activity"/>
    <property type="evidence" value="ECO:0007669"/>
    <property type="project" value="UniProtKB-EC"/>
</dbReference>
<dbReference type="GO" id="GO:0008902">
    <property type="term" value="F:hydroxymethylpyrimidine kinase activity"/>
    <property type="evidence" value="ECO:0007669"/>
    <property type="project" value="UniProtKB-EC"/>
</dbReference>
<dbReference type="EC" id="2.7.4.7" evidence="6"/>
<dbReference type="NCBIfam" id="TIGR00097">
    <property type="entry name" value="HMP-P_kinase"/>
    <property type="match status" value="1"/>
</dbReference>
<dbReference type="SUPFAM" id="SSF53613">
    <property type="entry name" value="Ribokinase-like"/>
    <property type="match status" value="1"/>
</dbReference>
<evidence type="ECO:0000256" key="2">
    <source>
        <dbReference type="ARBA" id="ARBA00000565"/>
    </source>
</evidence>
<keyword evidence="7" id="KW-1185">Reference proteome</keyword>
<evidence type="ECO:0000313" key="7">
    <source>
        <dbReference type="Proteomes" id="UP000830835"/>
    </source>
</evidence>
<comment type="catalytic activity">
    <reaction evidence="2">
        <text>4-amino-2-methyl-5-(phosphooxymethyl)pyrimidine + ATP = 4-amino-2-methyl-5-(diphosphooxymethyl)pyrimidine + ADP</text>
        <dbReference type="Rhea" id="RHEA:19893"/>
        <dbReference type="ChEBI" id="CHEBI:30616"/>
        <dbReference type="ChEBI" id="CHEBI:57841"/>
        <dbReference type="ChEBI" id="CHEBI:58354"/>
        <dbReference type="ChEBI" id="CHEBI:456216"/>
        <dbReference type="EC" id="2.7.4.7"/>
    </reaction>
</comment>
<evidence type="ECO:0000256" key="4">
    <source>
        <dbReference type="ARBA" id="ARBA00022977"/>
    </source>
</evidence>
<keyword evidence="4" id="KW-0784">Thiamine biosynthesis</keyword>
<dbReference type="GO" id="GO:0016779">
    <property type="term" value="F:nucleotidyltransferase activity"/>
    <property type="evidence" value="ECO:0007669"/>
    <property type="project" value="UniProtKB-KW"/>
</dbReference>
<keyword evidence="6" id="KW-0418">Kinase</keyword>
<evidence type="ECO:0000256" key="3">
    <source>
        <dbReference type="ARBA" id="ARBA00004769"/>
    </source>
</evidence>
<dbReference type="InterPro" id="IPR029056">
    <property type="entry name" value="Ribokinase-like"/>
</dbReference>
<dbReference type="EC" id="2.7.1.49" evidence="6"/>
<dbReference type="InterPro" id="IPR004399">
    <property type="entry name" value="HMP/HMP-P_kinase_dom"/>
</dbReference>
<reference evidence="6" key="1">
    <citation type="submission" date="2021-02" db="EMBL/GenBank/DDBJ databases">
        <title>The CRISPR/cas machinery reduction and long-range gene transfer in the hot spring cyanobacterium Synechococcus.</title>
        <authorList>
            <person name="Dvorak P."/>
            <person name="Jahodarova E."/>
            <person name="Hasler P."/>
            <person name="Poulickova A."/>
        </authorList>
    </citation>
    <scope>NUCLEOTIDE SEQUENCE</scope>
    <source>
        <strain evidence="6">Rupite</strain>
    </source>
</reference>
<evidence type="ECO:0000313" key="6">
    <source>
        <dbReference type="EMBL" id="MCJ2543010.1"/>
    </source>
</evidence>
<dbReference type="Proteomes" id="UP000830835">
    <property type="component" value="Unassembled WGS sequence"/>
</dbReference>
<dbReference type="CDD" id="cd01169">
    <property type="entry name" value="HMPP_kinase"/>
    <property type="match status" value="1"/>
</dbReference>
<sequence>MASRCGRRWWRRHQGIQFTKIPVNLEFSVSEATVVTELRPPVALTIAGSDSGGGAGIQADLRTFAFQRVHGTAALTCVTAQNTLGVSRVDALPPEAVAAQIEAVVGDIGVQGIKTGMLLNQEIVQEVAHQVERLGLNPLVVDPVMVSRTGAKLLAEEAIVAIRERLIPLAQVLTPNRYEAQILSGLELHSLEDMKAAAERIGYQGSPAVLVKGGGMPGELQGVDVWFDGQRLEVLKTERIPTRHTHGTGCTLSAAIAAQLAWGKEPFEAVQQAKLYVTEALRHPLAIGAGQGPVGHFYPLLG</sequence>
<evidence type="ECO:0000259" key="5">
    <source>
        <dbReference type="Pfam" id="PF08543"/>
    </source>
</evidence>
<feature type="domain" description="Pyridoxamine kinase/Phosphomethylpyrimidine kinase" evidence="5">
    <location>
        <begin position="50"/>
        <end position="294"/>
    </location>
</feature>
<gene>
    <name evidence="6" type="primary">thiD</name>
    <name evidence="6" type="ORF">JX360_08840</name>
</gene>
<organism evidence="6 7">
    <name type="scientific">Thermostichus vulcanus str. 'Rupite'</name>
    <dbReference type="NCBI Taxonomy" id="2813851"/>
    <lineage>
        <taxon>Bacteria</taxon>
        <taxon>Bacillati</taxon>
        <taxon>Cyanobacteriota</taxon>
        <taxon>Cyanophyceae</taxon>
        <taxon>Thermostichales</taxon>
        <taxon>Thermostichaceae</taxon>
        <taxon>Thermostichus</taxon>
    </lineage>
</organism>
<keyword evidence="6" id="KW-0548">Nucleotidyltransferase</keyword>
<protein>
    <submittedName>
        <fullName evidence="6">Bifunctional hydroxymethylpyrimidine kinase/phosphomethylpyrimidine kinase</fullName>
        <ecNumber evidence="6">2.7.1.49</ecNumber>
        <ecNumber evidence="6">2.7.4.7</ecNumber>
    </submittedName>
</protein>
<dbReference type="Gene3D" id="3.40.1190.20">
    <property type="match status" value="1"/>
</dbReference>
<comment type="caution">
    <text evidence="6">The sequence shown here is derived from an EMBL/GenBank/DDBJ whole genome shotgun (WGS) entry which is preliminary data.</text>
</comment>
<comment type="pathway">
    <text evidence="3">Cofactor biosynthesis; thiamine diphosphate biosynthesis; 4-amino-2-methyl-5-diphosphomethylpyrimidine from 5-amino-1-(5-phospho-D-ribosyl)imidazole: step 3/3.</text>
</comment>
<dbReference type="PANTHER" id="PTHR20858:SF17">
    <property type="entry name" value="HYDROXYMETHYLPYRIMIDINE_PHOSPHOMETHYLPYRIMIDINE KINASE THI20-RELATED"/>
    <property type="match status" value="1"/>
</dbReference>
<keyword evidence="6" id="KW-0808">Transferase</keyword>
<name>A0ABT0CCD0_THEVL</name>
<dbReference type="InterPro" id="IPR013749">
    <property type="entry name" value="PM/HMP-P_kinase-1"/>
</dbReference>
<dbReference type="Pfam" id="PF08543">
    <property type="entry name" value="Phos_pyr_kin"/>
    <property type="match status" value="1"/>
</dbReference>
<proteinExistence type="predicted"/>
<evidence type="ECO:0000256" key="1">
    <source>
        <dbReference type="ARBA" id="ARBA00000151"/>
    </source>
</evidence>
<accession>A0ABT0CCD0</accession>
<dbReference type="EMBL" id="JAFIRA010000019">
    <property type="protein sequence ID" value="MCJ2543010.1"/>
    <property type="molecule type" value="Genomic_DNA"/>
</dbReference>
<dbReference type="PANTHER" id="PTHR20858">
    <property type="entry name" value="PHOSPHOMETHYLPYRIMIDINE KINASE"/>
    <property type="match status" value="1"/>
</dbReference>